<evidence type="ECO:0000313" key="16">
    <source>
        <dbReference type="Proteomes" id="UP000199377"/>
    </source>
</evidence>
<dbReference type="GO" id="GO:0003774">
    <property type="term" value="F:cytoskeletal motor activity"/>
    <property type="evidence" value="ECO:0007669"/>
    <property type="project" value="InterPro"/>
</dbReference>
<dbReference type="EMBL" id="FOQH01000004">
    <property type="protein sequence ID" value="SFI13447.1"/>
    <property type="molecule type" value="Genomic_DNA"/>
</dbReference>
<proteinExistence type="inferred from homology"/>
<name>A0A1I3FQN8_9RHOB</name>
<comment type="similarity">
    <text evidence="3">Belongs to the FliG family.</text>
</comment>
<dbReference type="InterPro" id="IPR011002">
    <property type="entry name" value="FliG_a-hlx"/>
</dbReference>
<dbReference type="GO" id="GO:0009425">
    <property type="term" value="C:bacterial-type flagellum basal body"/>
    <property type="evidence" value="ECO:0007669"/>
    <property type="project" value="UniProtKB-SubCell"/>
</dbReference>
<feature type="region of interest" description="Disordered" evidence="11">
    <location>
        <begin position="15"/>
        <end position="34"/>
    </location>
</feature>
<dbReference type="Proteomes" id="UP000199377">
    <property type="component" value="Unassembled WGS sequence"/>
</dbReference>
<keyword evidence="6" id="KW-0145">Chemotaxis</keyword>
<keyword evidence="15" id="KW-0969">Cilium</keyword>
<keyword evidence="15" id="KW-0282">Flagellum</keyword>
<keyword evidence="9" id="KW-0975">Bacterial flagellum</keyword>
<evidence type="ECO:0000256" key="7">
    <source>
        <dbReference type="ARBA" id="ARBA00022779"/>
    </source>
</evidence>
<feature type="domain" description="Flagellar motor switch protein FliG C-terminal" evidence="12">
    <location>
        <begin position="246"/>
        <end position="356"/>
    </location>
</feature>
<dbReference type="PANTHER" id="PTHR30534:SF0">
    <property type="entry name" value="FLAGELLAR MOTOR SWITCH PROTEIN FLIG"/>
    <property type="match status" value="1"/>
</dbReference>
<keyword evidence="5" id="KW-1003">Cell membrane</keyword>
<dbReference type="Pfam" id="PF01706">
    <property type="entry name" value="FliG_C"/>
    <property type="match status" value="1"/>
</dbReference>
<evidence type="ECO:0000259" key="13">
    <source>
        <dbReference type="Pfam" id="PF14841"/>
    </source>
</evidence>
<evidence type="ECO:0000256" key="6">
    <source>
        <dbReference type="ARBA" id="ARBA00022500"/>
    </source>
</evidence>
<dbReference type="OrthoDB" id="7616820at2"/>
<protein>
    <recommendedName>
        <fullName evidence="4">Flagellar motor switch protein FliG</fullName>
    </recommendedName>
</protein>
<evidence type="ECO:0000256" key="2">
    <source>
        <dbReference type="ARBA" id="ARBA00004413"/>
    </source>
</evidence>
<keyword evidence="7" id="KW-0283">Flagellar rotation</keyword>
<evidence type="ECO:0000256" key="3">
    <source>
        <dbReference type="ARBA" id="ARBA00010299"/>
    </source>
</evidence>
<sequence>MSPAADALVPAQANLPAPAHPAGREKAGPSPDSLTPAQKAAIVIVALGPEAATEILRSLGETNIRRFATAVAKLKGVPHHTVDAVVSEFLGAMGDELSVRGGIDEARKFLGQVLDEDQLARVMEEIDARSTRSIWLRLADASDAALSNWLSAEHPQVACLVLAKLRADQAARLLERFEPAFAHDVVLRMARVPTPDVAALEMLKSAIEHDFVSAIERTQGAAKPAELIASLMNHVSNAARETFLSQMEQDDPKLAQEVQRVMFTFADVASRVNPRDIAKVIRGVDEPVLMAALKLAQAQENPSAEFILGNIAKRLSDRMREDLAGMPDVRQKEGEAAQAELVNAIQTLARRGEIKLIEIDLGDD</sequence>
<feature type="domain" description="Flagellar motor switch protein FliG N-terminal" evidence="14">
    <location>
        <begin position="34"/>
        <end position="135"/>
    </location>
</feature>
<dbReference type="SUPFAM" id="SSF48029">
    <property type="entry name" value="FliG"/>
    <property type="match status" value="2"/>
</dbReference>
<dbReference type="STRING" id="1114924.SAMN05216258_104444"/>
<dbReference type="RefSeq" id="WP_092859719.1">
    <property type="nucleotide sequence ID" value="NZ_FOQH01000004.1"/>
</dbReference>
<feature type="domain" description="Flagellar motor switch protein FliG middle" evidence="13">
    <location>
        <begin position="145"/>
        <end position="214"/>
    </location>
</feature>
<evidence type="ECO:0000313" key="15">
    <source>
        <dbReference type="EMBL" id="SFI13447.1"/>
    </source>
</evidence>
<evidence type="ECO:0000256" key="1">
    <source>
        <dbReference type="ARBA" id="ARBA00004117"/>
    </source>
</evidence>
<evidence type="ECO:0000259" key="12">
    <source>
        <dbReference type="Pfam" id="PF01706"/>
    </source>
</evidence>
<keyword evidence="16" id="KW-1185">Reference proteome</keyword>
<evidence type="ECO:0000256" key="4">
    <source>
        <dbReference type="ARBA" id="ARBA00021870"/>
    </source>
</evidence>
<dbReference type="InterPro" id="IPR032779">
    <property type="entry name" value="FliG_M"/>
</dbReference>
<evidence type="ECO:0000259" key="14">
    <source>
        <dbReference type="Pfam" id="PF14842"/>
    </source>
</evidence>
<reference evidence="15 16" key="1">
    <citation type="submission" date="2016-10" db="EMBL/GenBank/DDBJ databases">
        <authorList>
            <person name="de Groot N.N."/>
        </authorList>
    </citation>
    <scope>NUCLEOTIDE SEQUENCE [LARGE SCALE GENOMIC DNA]</scope>
    <source>
        <strain evidence="15 16">CGMCC 1.11030</strain>
    </source>
</reference>
<organism evidence="15 16">
    <name type="scientific">Albimonas pacifica</name>
    <dbReference type="NCBI Taxonomy" id="1114924"/>
    <lineage>
        <taxon>Bacteria</taxon>
        <taxon>Pseudomonadati</taxon>
        <taxon>Pseudomonadota</taxon>
        <taxon>Alphaproteobacteria</taxon>
        <taxon>Rhodobacterales</taxon>
        <taxon>Paracoccaceae</taxon>
        <taxon>Albimonas</taxon>
    </lineage>
</organism>
<gene>
    <name evidence="15" type="ORF">SAMN05216258_104444</name>
</gene>
<dbReference type="PANTHER" id="PTHR30534">
    <property type="entry name" value="FLAGELLAR MOTOR SWITCH PROTEIN FLIG"/>
    <property type="match status" value="1"/>
</dbReference>
<evidence type="ECO:0000256" key="11">
    <source>
        <dbReference type="SAM" id="MobiDB-lite"/>
    </source>
</evidence>
<dbReference type="AlphaFoldDB" id="A0A1I3FQN8"/>
<evidence type="ECO:0000256" key="10">
    <source>
        <dbReference type="ARBA" id="ARBA00025598"/>
    </source>
</evidence>
<comment type="subcellular location">
    <subcellularLocation>
        <location evidence="1">Bacterial flagellum basal body</location>
    </subcellularLocation>
    <subcellularLocation>
        <location evidence="2">Cell membrane</location>
        <topology evidence="2">Peripheral membrane protein</topology>
        <orientation evidence="2">Cytoplasmic side</orientation>
    </subcellularLocation>
</comment>
<dbReference type="Pfam" id="PF14841">
    <property type="entry name" value="FliG_M"/>
    <property type="match status" value="1"/>
</dbReference>
<dbReference type="Gene3D" id="1.10.220.30">
    <property type="match status" value="3"/>
</dbReference>
<accession>A0A1I3FQN8</accession>
<dbReference type="InterPro" id="IPR000090">
    <property type="entry name" value="Flg_Motor_Flig"/>
</dbReference>
<dbReference type="InterPro" id="IPR023087">
    <property type="entry name" value="Flg_Motor_Flig_C"/>
</dbReference>
<dbReference type="PRINTS" id="PR00954">
    <property type="entry name" value="FLGMOTORFLIG"/>
</dbReference>
<dbReference type="GO" id="GO:0006935">
    <property type="term" value="P:chemotaxis"/>
    <property type="evidence" value="ECO:0007669"/>
    <property type="project" value="UniProtKB-KW"/>
</dbReference>
<dbReference type="GO" id="GO:0071973">
    <property type="term" value="P:bacterial-type flagellum-dependent cell motility"/>
    <property type="evidence" value="ECO:0007669"/>
    <property type="project" value="InterPro"/>
</dbReference>
<dbReference type="GO" id="GO:0005886">
    <property type="term" value="C:plasma membrane"/>
    <property type="evidence" value="ECO:0007669"/>
    <property type="project" value="UniProtKB-SubCell"/>
</dbReference>
<dbReference type="Pfam" id="PF14842">
    <property type="entry name" value="FliG_N"/>
    <property type="match status" value="1"/>
</dbReference>
<evidence type="ECO:0000256" key="8">
    <source>
        <dbReference type="ARBA" id="ARBA00023136"/>
    </source>
</evidence>
<comment type="function">
    <text evidence="10">FliG is one of three proteins (FliG, FliN, FliM) that forms the rotor-mounted switch complex (C ring), located at the base of the basal body. This complex interacts with the CheY and CheZ chemotaxis proteins, in addition to contacting components of the motor that determine the direction of flagellar rotation.</text>
</comment>
<dbReference type="InterPro" id="IPR028263">
    <property type="entry name" value="FliG_N"/>
</dbReference>
<keyword evidence="8" id="KW-0472">Membrane</keyword>
<evidence type="ECO:0000256" key="9">
    <source>
        <dbReference type="ARBA" id="ARBA00023143"/>
    </source>
</evidence>
<keyword evidence="15" id="KW-0966">Cell projection</keyword>
<evidence type="ECO:0000256" key="5">
    <source>
        <dbReference type="ARBA" id="ARBA00022475"/>
    </source>
</evidence>